<reference evidence="6" key="1">
    <citation type="journal article" date="2018" name="Genome Announc.">
        <title>Complete Genome Sequence of the Methanococcus maripaludis Type Strain JJ (DSM 2067), a Model for Selenoprotein Synthesis in Archaea.</title>
        <authorList>
            <person name="Poehlein A."/>
            <person name="Heym D."/>
            <person name="Quitzke V."/>
            <person name="Fersch J."/>
            <person name="Daniel R."/>
            <person name="Rother M."/>
        </authorList>
    </citation>
    <scope>NUCLEOTIDE SEQUENCE [LARGE SCALE GENOMIC DNA]</scope>
    <source>
        <strain evidence="6">DSM 2067</strain>
    </source>
</reference>
<keyword evidence="1" id="KW-0472">Membrane</keyword>
<evidence type="ECO:0000313" key="3">
    <source>
        <dbReference type="EMBL" id="MBA2853456.1"/>
    </source>
</evidence>
<sequence>MDFERAFKFPTDDPDWIKKVVIGAILSIIPIVNFISFGYALELLKNIIDSKEELPEWSEFGGKFVKGLVAVIIYIIYMIIPAIIMFVFGGTSIMAMANGHDAAIAGGIVGFGITMLLVILLAFVIGFIIPMAIANYIAYDEFGAAFRFSQIFDKIKDNFSDYIIMYLIIIVVGAVSGFLAGLIPFIGMLIAVFINFYISLVYAFILGKIYIK</sequence>
<evidence type="ECO:0000313" key="9">
    <source>
        <dbReference type="Proteomes" id="UP000590564"/>
    </source>
</evidence>
<feature type="transmembrane region" description="Helical" evidence="1">
    <location>
        <begin position="20"/>
        <end position="44"/>
    </location>
</feature>
<protein>
    <recommendedName>
        <fullName evidence="10">DUF4013 domain-containing protein</fullName>
    </recommendedName>
</protein>
<organism evidence="2 6">
    <name type="scientific">Methanococcus maripaludis</name>
    <name type="common">Methanococcus deltae</name>
    <dbReference type="NCBI Taxonomy" id="39152"/>
    <lineage>
        <taxon>Archaea</taxon>
        <taxon>Methanobacteriati</taxon>
        <taxon>Methanobacteriota</taxon>
        <taxon>Methanomada group</taxon>
        <taxon>Methanococci</taxon>
        <taxon>Methanococcales</taxon>
        <taxon>Methanococcaceae</taxon>
        <taxon>Methanococcus</taxon>
    </lineage>
</organism>
<evidence type="ECO:0000313" key="5">
    <source>
        <dbReference type="EMBL" id="MBB6497736.1"/>
    </source>
</evidence>
<dbReference type="EMBL" id="JACDUO010000003">
    <property type="protein sequence ID" value="MBA2864725.1"/>
    <property type="molecule type" value="Genomic_DNA"/>
</dbReference>
<dbReference type="GeneID" id="36102153"/>
<keyword evidence="1" id="KW-1133">Transmembrane helix</keyword>
<feature type="transmembrane region" description="Helical" evidence="1">
    <location>
        <begin position="108"/>
        <end position="138"/>
    </location>
</feature>
<dbReference type="EMBL" id="JACDUK010000002">
    <property type="protein sequence ID" value="MBA2853456.1"/>
    <property type="molecule type" value="Genomic_DNA"/>
</dbReference>
<dbReference type="Proteomes" id="UP000522365">
    <property type="component" value="Unassembled WGS sequence"/>
</dbReference>
<dbReference type="AlphaFoldDB" id="A0A2L1CAT5"/>
<evidence type="ECO:0000256" key="1">
    <source>
        <dbReference type="SAM" id="Phobius"/>
    </source>
</evidence>
<dbReference type="Proteomes" id="UP000567099">
    <property type="component" value="Unassembled WGS sequence"/>
</dbReference>
<dbReference type="Proteomes" id="UP000590564">
    <property type="component" value="Unassembled WGS sequence"/>
</dbReference>
<feature type="transmembrane region" description="Helical" evidence="1">
    <location>
        <begin position="185"/>
        <end position="206"/>
    </location>
</feature>
<feature type="transmembrane region" description="Helical" evidence="1">
    <location>
        <begin position="159"/>
        <end position="179"/>
    </location>
</feature>
<evidence type="ECO:0008006" key="10">
    <source>
        <dbReference type="Google" id="ProtNLM"/>
    </source>
</evidence>
<name>A0A2L1CAT5_METMI</name>
<evidence type="ECO:0000313" key="6">
    <source>
        <dbReference type="Proteomes" id="UP000239462"/>
    </source>
</evidence>
<evidence type="ECO:0000313" key="7">
    <source>
        <dbReference type="Proteomes" id="UP000522365"/>
    </source>
</evidence>
<dbReference type="Proteomes" id="UP000239462">
    <property type="component" value="Chromosome"/>
</dbReference>
<accession>A0A2L1CAT5</accession>
<reference evidence="2" key="2">
    <citation type="submission" date="2018-02" db="EMBL/GenBank/DDBJ databases">
        <title>Complete genome sequence of the Methanococcus maripaludis type strain JJ (DSM 2067), a model for selenoprotein synthesis in Archaea.</title>
        <authorList>
            <person name="Poehlein A."/>
            <person name="Heym D."/>
            <person name="Quitzke V."/>
            <person name="Fersch J."/>
            <person name="Daniel R."/>
            <person name="Rother M."/>
        </authorList>
    </citation>
    <scope>NUCLEOTIDE SEQUENCE [LARGE SCALE GENOMIC DNA]</scope>
    <source>
        <strain evidence="2">DSM 2067</strain>
    </source>
</reference>
<dbReference type="Pfam" id="PF13197">
    <property type="entry name" value="DUF4013"/>
    <property type="match status" value="1"/>
</dbReference>
<feature type="transmembrane region" description="Helical" evidence="1">
    <location>
        <begin position="64"/>
        <end position="88"/>
    </location>
</feature>
<dbReference type="EMBL" id="CP026606">
    <property type="protein sequence ID" value="AVB76465.1"/>
    <property type="molecule type" value="Genomic_DNA"/>
</dbReference>
<evidence type="ECO:0000313" key="4">
    <source>
        <dbReference type="EMBL" id="MBA2864725.1"/>
    </source>
</evidence>
<evidence type="ECO:0000313" key="2">
    <source>
        <dbReference type="EMBL" id="AVB76465.1"/>
    </source>
</evidence>
<dbReference type="EMBL" id="JACHED010000004">
    <property type="protein sequence ID" value="MBB6497736.1"/>
    <property type="molecule type" value="Genomic_DNA"/>
</dbReference>
<proteinExistence type="predicted"/>
<reference evidence="7 8" key="3">
    <citation type="submission" date="2020-07" db="EMBL/GenBank/DDBJ databases">
        <title>Genomic Encyclopedia of Type Strains, Phase IV (KMG-V): Genome sequencing to study the core and pangenomes of soil and plant-associated prokaryotes.</title>
        <authorList>
            <person name="Whitman W."/>
        </authorList>
    </citation>
    <scope>NUCLEOTIDE SEQUENCE [LARGE SCALE GENOMIC DNA]</scope>
    <source>
        <strain evidence="4 8">C13</strain>
        <strain evidence="5 9">D1</strain>
        <strain evidence="3 7">S1</strain>
    </source>
</reference>
<evidence type="ECO:0000313" key="8">
    <source>
        <dbReference type="Proteomes" id="UP000567099"/>
    </source>
</evidence>
<keyword evidence="1" id="KW-0812">Transmembrane</keyword>
<gene>
    <name evidence="3" type="ORF">HNP89_001413</name>
    <name evidence="4" type="ORF">HNP94_001753</name>
    <name evidence="5" type="ORF">HNP96_001784</name>
    <name evidence="2" type="ORF">MMJJ_10670</name>
</gene>
<dbReference type="InterPro" id="IPR025098">
    <property type="entry name" value="DUF4013"/>
</dbReference>
<dbReference type="KEGG" id="mmad:MMJJ_10670"/>
<dbReference type="RefSeq" id="WP_104837980.1">
    <property type="nucleotide sequence ID" value="NZ_CP026606.1"/>
</dbReference>